<evidence type="ECO:0000313" key="3">
    <source>
        <dbReference type="Proteomes" id="UP000829194"/>
    </source>
</evidence>
<sequence length="180" mass="18977">MRSWMPALLLVALAGCASAPRSVEPASDPRSGAVGVRSIDKLMPSDDRMQLADNETFQMPLAEAANAVPVYPAELLAQRLAPQTVCLRVAIGADGRVMDSQPIDDAQAGCAIGSDPRFVEAARAAAAQWRFDPAFRCVYPGAKPDEQGCVTGKEEPVAVSLAFSFVFEQKDGKGAVRVGG</sequence>
<protein>
    <recommendedName>
        <fullName evidence="4">TonB family C-terminal domain protein</fullName>
    </recommendedName>
</protein>
<feature type="chain" id="PRO_5047193530" description="TonB family C-terminal domain protein" evidence="1">
    <location>
        <begin position="20"/>
        <end position="180"/>
    </location>
</feature>
<evidence type="ECO:0000313" key="2">
    <source>
        <dbReference type="EMBL" id="UNP30970.1"/>
    </source>
</evidence>
<name>A0ABY3XH43_9GAMM</name>
<dbReference type="SUPFAM" id="SSF74653">
    <property type="entry name" value="TolA/TonB C-terminal domain"/>
    <property type="match status" value="1"/>
</dbReference>
<dbReference type="PROSITE" id="PS51257">
    <property type="entry name" value="PROKAR_LIPOPROTEIN"/>
    <property type="match status" value="1"/>
</dbReference>
<keyword evidence="1" id="KW-0732">Signal</keyword>
<evidence type="ECO:0000256" key="1">
    <source>
        <dbReference type="SAM" id="SignalP"/>
    </source>
</evidence>
<keyword evidence="3" id="KW-1185">Reference proteome</keyword>
<dbReference type="RefSeq" id="WP_148648780.1">
    <property type="nucleotide sequence ID" value="NZ_CP011131.1"/>
</dbReference>
<gene>
    <name evidence="2" type="ORF">MOV92_06895</name>
</gene>
<dbReference type="EMBL" id="CP093547">
    <property type="protein sequence ID" value="UNP30970.1"/>
    <property type="molecule type" value="Genomic_DNA"/>
</dbReference>
<evidence type="ECO:0008006" key="4">
    <source>
        <dbReference type="Google" id="ProtNLM"/>
    </source>
</evidence>
<reference evidence="2 3" key="1">
    <citation type="submission" date="2022-03" db="EMBL/GenBank/DDBJ databases">
        <title>Complete genome sequence of Lysobacter capsici VKM B-2533 and Lysobacter gummosus 10.1.1, promising sources of lytic agents.</title>
        <authorList>
            <person name="Tarlachkov S.V."/>
            <person name="Kudryakova I.V."/>
            <person name="Afoshin A.S."/>
            <person name="Leontyevskaya E.A."/>
            <person name="Leontyevskaya N.V."/>
        </authorList>
    </citation>
    <scope>NUCLEOTIDE SEQUENCE [LARGE SCALE GENOMIC DNA]</scope>
    <source>
        <strain evidence="2 3">10.1.1</strain>
    </source>
</reference>
<dbReference type="Proteomes" id="UP000829194">
    <property type="component" value="Chromosome"/>
</dbReference>
<dbReference type="Gene3D" id="3.30.1150.10">
    <property type="match status" value="1"/>
</dbReference>
<feature type="signal peptide" evidence="1">
    <location>
        <begin position="1"/>
        <end position="19"/>
    </location>
</feature>
<proteinExistence type="predicted"/>
<accession>A0ABY3XH43</accession>
<organism evidence="2 3">
    <name type="scientific">Lysobacter gummosus</name>
    <dbReference type="NCBI Taxonomy" id="262324"/>
    <lineage>
        <taxon>Bacteria</taxon>
        <taxon>Pseudomonadati</taxon>
        <taxon>Pseudomonadota</taxon>
        <taxon>Gammaproteobacteria</taxon>
        <taxon>Lysobacterales</taxon>
        <taxon>Lysobacteraceae</taxon>
        <taxon>Lysobacter</taxon>
    </lineage>
</organism>